<dbReference type="eggNOG" id="COG2186">
    <property type="taxonomic scope" value="Bacteria"/>
</dbReference>
<protein>
    <submittedName>
        <fullName evidence="5">Putative GntR family transcriptional regulator</fullName>
    </submittedName>
</protein>
<dbReference type="SUPFAM" id="SSF48008">
    <property type="entry name" value="GntR ligand-binding domain-like"/>
    <property type="match status" value="1"/>
</dbReference>
<dbReference type="OrthoDB" id="9784718at2"/>
<sequence length="515" mass="55838">MRVSAVGISPCRIEQGVIQLPRSSPQSGSATTKRVLFGHLQTEDVASAVARRLRTAIGIGVLSDGEKLPREVDLAKQLGVTAFSLREGLGILRSEGLIVTRVGKNGGSYVERPPSSESMAGEELVRLSATELRDLGDWRSALTTYAARLAARRAPKTTGDLLTTYVEEMVATDSSAGARRALGRFQVEVSAGAQSMRLTRAELAAHEEFDWLVQVLLHDEAHRQAVATRMQAIATSVGAGNESAAWQAGEQLVSYQVTELMRTRLQMIATRTRSGGTEHDRVGDLAAELRSILDRTVHTLQAIAAELGAFFERQPTAQALNAEVARRVLPQLADLPEVVYGLGFMAEVGMLPEAPYWLEWWQRAADGAFDRDYTHQLDSSRDDFYDYGIKDYLTQPRLMGKPSVVGPYVDHGGVGETIITVSVPVTRVGEGGEGNFVGIMAADLRIATLERSLSPWLAQAERDSVVLNADSRVLLSNSAQFNVGDLIPPDAGLVFTDLGCFGWRLGRAAGDMPHN</sequence>
<dbReference type="GO" id="GO:0003677">
    <property type="term" value="F:DNA binding"/>
    <property type="evidence" value="ECO:0007669"/>
    <property type="project" value="UniProtKB-KW"/>
</dbReference>
<evidence type="ECO:0000256" key="3">
    <source>
        <dbReference type="ARBA" id="ARBA00023163"/>
    </source>
</evidence>
<keyword evidence="6" id="KW-1185">Reference proteome</keyword>
<evidence type="ECO:0000313" key="5">
    <source>
        <dbReference type="EMBL" id="BAK34018.1"/>
    </source>
</evidence>
<gene>
    <name evidence="5" type="ordered locus">MLP_10040</name>
</gene>
<dbReference type="PANTHER" id="PTHR43537:SF5">
    <property type="entry name" value="UXU OPERON TRANSCRIPTIONAL REGULATOR"/>
    <property type="match status" value="1"/>
</dbReference>
<dbReference type="PROSITE" id="PS50949">
    <property type="entry name" value="HTH_GNTR"/>
    <property type="match status" value="1"/>
</dbReference>
<dbReference type="EMBL" id="AP012204">
    <property type="protein sequence ID" value="BAK34018.1"/>
    <property type="molecule type" value="Genomic_DNA"/>
</dbReference>
<keyword evidence="1" id="KW-0805">Transcription regulation</keyword>
<dbReference type="AlphaFoldDB" id="F5XMU5"/>
<dbReference type="Pfam" id="PF00392">
    <property type="entry name" value="GntR"/>
    <property type="match status" value="1"/>
</dbReference>
<evidence type="ECO:0000256" key="1">
    <source>
        <dbReference type="ARBA" id="ARBA00023015"/>
    </source>
</evidence>
<dbReference type="Proteomes" id="UP000007947">
    <property type="component" value="Chromosome"/>
</dbReference>
<dbReference type="SUPFAM" id="SSF46785">
    <property type="entry name" value="Winged helix' DNA-binding domain"/>
    <property type="match status" value="1"/>
</dbReference>
<dbReference type="STRING" id="1032480.MLP_10040"/>
<dbReference type="PANTHER" id="PTHR43537">
    <property type="entry name" value="TRANSCRIPTIONAL REGULATOR, GNTR FAMILY"/>
    <property type="match status" value="1"/>
</dbReference>
<evidence type="ECO:0000313" key="6">
    <source>
        <dbReference type="Proteomes" id="UP000007947"/>
    </source>
</evidence>
<dbReference type="Gene3D" id="1.10.10.10">
    <property type="entry name" value="Winged helix-like DNA-binding domain superfamily/Winged helix DNA-binding domain"/>
    <property type="match status" value="1"/>
</dbReference>
<dbReference type="InterPro" id="IPR000524">
    <property type="entry name" value="Tscrpt_reg_HTH_GntR"/>
</dbReference>
<keyword evidence="3" id="KW-0804">Transcription</keyword>
<proteinExistence type="predicted"/>
<dbReference type="RefSeq" id="WP_013861901.1">
    <property type="nucleotide sequence ID" value="NC_015635.1"/>
</dbReference>
<dbReference type="HOGENOM" id="CLU_496785_0_0_11"/>
<dbReference type="Gene3D" id="1.20.120.530">
    <property type="entry name" value="GntR ligand-binding domain-like"/>
    <property type="match status" value="1"/>
</dbReference>
<dbReference type="KEGG" id="mph:MLP_10040"/>
<dbReference type="SMART" id="SM00345">
    <property type="entry name" value="HTH_GNTR"/>
    <property type="match status" value="1"/>
</dbReference>
<reference evidence="5 6" key="1">
    <citation type="submission" date="2011-05" db="EMBL/GenBank/DDBJ databases">
        <title>Whole genome sequence of Microlunatus phosphovorus NM-1.</title>
        <authorList>
            <person name="Hosoyama A."/>
            <person name="Sasaki K."/>
            <person name="Harada T."/>
            <person name="Igarashi R."/>
            <person name="Kawakoshi A."/>
            <person name="Sasagawa M."/>
            <person name="Fukada J."/>
            <person name="Nakamura S."/>
            <person name="Katano Y."/>
            <person name="Hanada S."/>
            <person name="Kamagata Y."/>
            <person name="Nakamura N."/>
            <person name="Yamazaki S."/>
            <person name="Fujita N."/>
        </authorList>
    </citation>
    <scope>NUCLEOTIDE SEQUENCE [LARGE SCALE GENOMIC DNA]</scope>
    <source>
        <strain evidence="6">ATCC 700054 / DSM 10555 / JCM 9379 / NBRC 101784 / NCIMB 13414 / VKM Ac-1990 / NM-1</strain>
    </source>
</reference>
<feature type="domain" description="HTH gntR-type" evidence="4">
    <location>
        <begin position="43"/>
        <end position="113"/>
    </location>
</feature>
<evidence type="ECO:0000259" key="4">
    <source>
        <dbReference type="PROSITE" id="PS50949"/>
    </source>
</evidence>
<organism evidence="5 6">
    <name type="scientific">Microlunatus phosphovorus (strain ATCC 700054 / DSM 10555 / JCM 9379 / NBRC 101784 / NCIMB 13414 / VKM Ac-1990 / NM-1)</name>
    <dbReference type="NCBI Taxonomy" id="1032480"/>
    <lineage>
        <taxon>Bacteria</taxon>
        <taxon>Bacillati</taxon>
        <taxon>Actinomycetota</taxon>
        <taxon>Actinomycetes</taxon>
        <taxon>Propionibacteriales</taxon>
        <taxon>Propionibacteriaceae</taxon>
        <taxon>Microlunatus</taxon>
    </lineage>
</organism>
<dbReference type="InterPro" id="IPR008920">
    <property type="entry name" value="TF_FadR/GntR_C"/>
</dbReference>
<dbReference type="InterPro" id="IPR036390">
    <property type="entry name" value="WH_DNA-bd_sf"/>
</dbReference>
<name>F5XMU5_MICPN</name>
<dbReference type="CDD" id="cd12913">
    <property type="entry name" value="PDC1_MCP_like"/>
    <property type="match status" value="1"/>
</dbReference>
<keyword evidence="2" id="KW-0238">DNA-binding</keyword>
<evidence type="ECO:0000256" key="2">
    <source>
        <dbReference type="ARBA" id="ARBA00023125"/>
    </source>
</evidence>
<dbReference type="InterPro" id="IPR036388">
    <property type="entry name" value="WH-like_DNA-bd_sf"/>
</dbReference>
<dbReference type="GO" id="GO:0003700">
    <property type="term" value="F:DNA-binding transcription factor activity"/>
    <property type="evidence" value="ECO:0007669"/>
    <property type="project" value="InterPro"/>
</dbReference>
<dbReference type="Gene3D" id="3.30.450.20">
    <property type="entry name" value="PAS domain"/>
    <property type="match status" value="1"/>
</dbReference>
<accession>F5XMU5</accession>